<dbReference type="GO" id="GO:0005975">
    <property type="term" value="P:carbohydrate metabolic process"/>
    <property type="evidence" value="ECO:0007669"/>
    <property type="project" value="InterPro"/>
</dbReference>
<dbReference type="Proteomes" id="UP000177579">
    <property type="component" value="Unassembled WGS sequence"/>
</dbReference>
<reference evidence="5 6" key="1">
    <citation type="journal article" date="2016" name="Nat. Commun.">
        <title>Thousands of microbial genomes shed light on interconnected biogeochemical processes in an aquifer system.</title>
        <authorList>
            <person name="Anantharaman K."/>
            <person name="Brown C.T."/>
            <person name="Hug L.A."/>
            <person name="Sharon I."/>
            <person name="Castelle C.J."/>
            <person name="Probst A.J."/>
            <person name="Thomas B.C."/>
            <person name="Singh A."/>
            <person name="Wilkins M.J."/>
            <person name="Karaoz U."/>
            <person name="Brodie E.L."/>
            <person name="Williams K.H."/>
            <person name="Hubbard S.S."/>
            <person name="Banfield J.F."/>
        </authorList>
    </citation>
    <scope>NUCLEOTIDE SEQUENCE [LARGE SCALE GENOMIC DNA]</scope>
</reference>
<dbReference type="InterPro" id="IPR017853">
    <property type="entry name" value="GH"/>
</dbReference>
<dbReference type="EMBL" id="MFGO01000012">
    <property type="protein sequence ID" value="OGF41249.1"/>
    <property type="molecule type" value="Genomic_DNA"/>
</dbReference>
<dbReference type="AlphaFoldDB" id="A0A1F5TQY9"/>
<accession>A0A1F5TQY9</accession>
<evidence type="ECO:0000256" key="1">
    <source>
        <dbReference type="ARBA" id="ARBA00010838"/>
    </source>
</evidence>
<evidence type="ECO:0000256" key="2">
    <source>
        <dbReference type="ARBA" id="ARBA00022801"/>
    </source>
</evidence>
<evidence type="ECO:0000313" key="6">
    <source>
        <dbReference type="Proteomes" id="UP000177579"/>
    </source>
</evidence>
<dbReference type="GO" id="GO:0008422">
    <property type="term" value="F:beta-glucosidase activity"/>
    <property type="evidence" value="ECO:0007669"/>
    <property type="project" value="TreeGrafter"/>
</dbReference>
<dbReference type="InterPro" id="IPR001360">
    <property type="entry name" value="Glyco_hydro_1"/>
</dbReference>
<evidence type="ECO:0000256" key="3">
    <source>
        <dbReference type="ARBA" id="ARBA00023295"/>
    </source>
</evidence>
<dbReference type="Gene3D" id="3.20.20.80">
    <property type="entry name" value="Glycosidases"/>
    <property type="match status" value="1"/>
</dbReference>
<evidence type="ECO:0000256" key="4">
    <source>
        <dbReference type="RuleBase" id="RU003690"/>
    </source>
</evidence>
<dbReference type="Pfam" id="PF00232">
    <property type="entry name" value="Glyco_hydro_1"/>
    <property type="match status" value="2"/>
</dbReference>
<dbReference type="PANTHER" id="PTHR10353">
    <property type="entry name" value="GLYCOSYL HYDROLASE"/>
    <property type="match status" value="1"/>
</dbReference>
<evidence type="ECO:0008006" key="7">
    <source>
        <dbReference type="Google" id="ProtNLM"/>
    </source>
</evidence>
<keyword evidence="2" id="KW-0378">Hydrolase</keyword>
<comment type="caution">
    <text evidence="5">The sequence shown here is derived from an EMBL/GenBank/DDBJ whole genome shotgun (WGS) entry which is preliminary data.</text>
</comment>
<comment type="similarity">
    <text evidence="1 4">Belongs to the glycosyl hydrolase 1 family.</text>
</comment>
<gene>
    <name evidence="5" type="ORF">A2531_01035</name>
</gene>
<sequence>MLEFPDGFLWGTSTSAYQIEGNIRNDWSIWEKSYKRINNLQKNGKNIKDFTAGQACDSYNRYSEDFDLALALNNNIVRFGIEWSRIEPKIGTWSVKEIQHYHNVFKAAKERGLKTVVTLWHWTNPIWLSRINGWTNPETVKHFLNYTNLIIKEYGSYIDYWITLNEPMIHTFNGYVIGKFPPGDKNIIKGYKVLNNLAQAHNQAYKLIHKHFPKARVGFTKLRNYFEPANRWNPVEQIISRTMNFFSNELFINKTKKYLDFVGIDYYFHDRIVWYPPFIKNKNIEVTDTGWEIYPEGIYHVLKSLQKLKKPIIIMENGIADQEDKYREVFIKEHLYYIHKAIQEGVPVKGYLYWSLLDNFEWSLGWEPKFGLFSVDRETFKRRPRPSAFKYADICKNNKVSVVI</sequence>
<evidence type="ECO:0000313" key="5">
    <source>
        <dbReference type="EMBL" id="OGF41249.1"/>
    </source>
</evidence>
<organism evidence="5 6">
    <name type="scientific">Candidatus Falkowbacteria bacterium RIFOXYD2_FULL_34_120</name>
    <dbReference type="NCBI Taxonomy" id="1798007"/>
    <lineage>
        <taxon>Bacteria</taxon>
        <taxon>Candidatus Falkowiibacteriota</taxon>
    </lineage>
</organism>
<keyword evidence="3" id="KW-0326">Glycosidase</keyword>
<dbReference type="SUPFAM" id="SSF51445">
    <property type="entry name" value="(Trans)glycosidases"/>
    <property type="match status" value="1"/>
</dbReference>
<protein>
    <recommendedName>
        <fullName evidence="7">Beta-glucosidase</fullName>
    </recommendedName>
</protein>
<dbReference type="PANTHER" id="PTHR10353:SF209">
    <property type="entry name" value="GALACTOLIPID GALACTOSYLTRANSFERASE SFR2, CHLOROPLASTIC"/>
    <property type="match status" value="1"/>
</dbReference>
<dbReference type="PRINTS" id="PR00131">
    <property type="entry name" value="GLHYDRLASE1"/>
</dbReference>
<proteinExistence type="inferred from homology"/>
<name>A0A1F5TQY9_9BACT</name>